<dbReference type="EMBL" id="CATOUU010000902">
    <property type="protein sequence ID" value="CAI9958143.1"/>
    <property type="molecule type" value="Genomic_DNA"/>
</dbReference>
<name>A0AA86QQC6_9EUKA</name>
<evidence type="ECO:0000256" key="1">
    <source>
        <dbReference type="SAM" id="MobiDB-lite"/>
    </source>
</evidence>
<comment type="caution">
    <text evidence="2">The sequence shown here is derived from an EMBL/GenBank/DDBJ whole genome shotgun (WGS) entry which is preliminary data.</text>
</comment>
<keyword evidence="4" id="KW-1185">Reference proteome</keyword>
<evidence type="ECO:0000313" key="3">
    <source>
        <dbReference type="EMBL" id="CAL6058251.1"/>
    </source>
</evidence>
<reference evidence="2" key="1">
    <citation type="submission" date="2023-06" db="EMBL/GenBank/DDBJ databases">
        <authorList>
            <person name="Kurt Z."/>
        </authorList>
    </citation>
    <scope>NUCLEOTIDE SEQUENCE</scope>
</reference>
<dbReference type="Pfam" id="PF07004">
    <property type="entry name" value="SHIPPO-rpt"/>
    <property type="match status" value="1"/>
</dbReference>
<proteinExistence type="predicted"/>
<dbReference type="InterPro" id="IPR051291">
    <property type="entry name" value="CIMAP"/>
</dbReference>
<evidence type="ECO:0000313" key="2">
    <source>
        <dbReference type="EMBL" id="CAI9958143.1"/>
    </source>
</evidence>
<dbReference type="AlphaFoldDB" id="A0AA86QQC6"/>
<feature type="compositionally biased region" description="Polar residues" evidence="1">
    <location>
        <begin position="1"/>
        <end position="18"/>
    </location>
</feature>
<organism evidence="2">
    <name type="scientific">Hexamita inflata</name>
    <dbReference type="NCBI Taxonomy" id="28002"/>
    <lineage>
        <taxon>Eukaryota</taxon>
        <taxon>Metamonada</taxon>
        <taxon>Diplomonadida</taxon>
        <taxon>Hexamitidae</taxon>
        <taxon>Hexamitinae</taxon>
        <taxon>Hexamita</taxon>
    </lineage>
</organism>
<feature type="region of interest" description="Disordered" evidence="1">
    <location>
        <begin position="1"/>
        <end position="27"/>
    </location>
</feature>
<dbReference type="PANTHER" id="PTHR21580:SF60">
    <property type="entry name" value="SPERM-TAIL PG-RICH REPEAT-CONTAINING PROTEIN 2"/>
    <property type="match status" value="1"/>
</dbReference>
<protein>
    <submittedName>
        <fullName evidence="2">Uncharacterized protein</fullName>
    </submittedName>
</protein>
<evidence type="ECO:0000313" key="4">
    <source>
        <dbReference type="Proteomes" id="UP001642409"/>
    </source>
</evidence>
<gene>
    <name evidence="2" type="ORF">HINF_LOCUS45788</name>
    <name evidence="3" type="ORF">HINF_LOCUS48141</name>
</gene>
<dbReference type="InterPro" id="IPR010736">
    <property type="entry name" value="SHIPPO-rpt"/>
</dbReference>
<feature type="region of interest" description="Disordered" evidence="1">
    <location>
        <begin position="307"/>
        <end position="339"/>
    </location>
</feature>
<dbReference type="Proteomes" id="UP001642409">
    <property type="component" value="Unassembled WGS sequence"/>
</dbReference>
<dbReference type="EMBL" id="CAXDID020000220">
    <property type="protein sequence ID" value="CAL6058251.1"/>
    <property type="molecule type" value="Genomic_DNA"/>
</dbReference>
<reference evidence="3 4" key="2">
    <citation type="submission" date="2024-07" db="EMBL/GenBank/DDBJ databases">
        <authorList>
            <person name="Akdeniz Z."/>
        </authorList>
    </citation>
    <scope>NUCLEOTIDE SEQUENCE [LARGE SCALE GENOMIC DNA]</scope>
</reference>
<sequence>MITGQTSRFPEQIKTTTGDLGPGAYKTNKSTLKKSKYRGMAPFMSGAKKKSYVDDIVKQYSDRPPVGAYEEINPVYIRGAQQKTAQFSSNTNRFADYKSNVPGPGEYFQPIQPVEVLQIRPKVIRNRPEDSIPSIPFETQRRVKTDLDDQRSQWISRAAGEQLQNPNPTQYNPYRTAELPPQVQIAVPIGGGGTSLARYKHESAWAKAPDRMKEVENENVKLGPGTYSLETTLQQQKNGHSSFKAGTERFPDTKTDGNIGPGTYAVSAHQSIATIAAKQKNQADLKREMQKRLQEADEVVQQLRPTQTKKKEYDSTISPADRQRMENPAPGTYDTQQSPKGLSVDAQMKLALFSTFQVEKWHHTGASIPNKVICDEPEPERPPIEKPVMPGVLEKQVQRKIGDDFYQNPTGEIGPGAYSLEEKKVVQPQKQSAAFKSTYKRDDLYIHAEKHKSEQEAAIEQEKLVQEDRQEKRQVGGLETAVNFTLAKVQDNRNITFGTTMDRRTGLPIDPDMPSPGSYEIHQQKPRQTTLYKSERVNSYIPDLQRLPAVLQEGVGPSAERALNILAERKLEQCALGPGSYAGEVGYKIKKSFNAAAGK</sequence>
<dbReference type="PANTHER" id="PTHR21580">
    <property type="entry name" value="SHIPPO-1-RELATED"/>
    <property type="match status" value="1"/>
</dbReference>
<accession>A0AA86QQC6</accession>